<accession>A0ABQ7DDH8</accession>
<reference evidence="1 2" key="1">
    <citation type="journal article" date="2020" name="BMC Genomics">
        <title>Intraspecific diversification of the crop wild relative Brassica cretica Lam. using demographic model selection.</title>
        <authorList>
            <person name="Kioukis A."/>
            <person name="Michalopoulou V.A."/>
            <person name="Briers L."/>
            <person name="Pirintsos S."/>
            <person name="Studholme D.J."/>
            <person name="Pavlidis P."/>
            <person name="Sarris P.F."/>
        </authorList>
    </citation>
    <scope>NUCLEOTIDE SEQUENCE [LARGE SCALE GENOMIC DNA]</scope>
    <source>
        <strain evidence="2">cv. PFS-1207/04</strain>
    </source>
</reference>
<gene>
    <name evidence="1" type="ORF">DY000_02031600</name>
</gene>
<sequence length="211" mass="23004">MDEKQVDRMSMSWMIPKRTAGGSCDDIAVTSDLQSVLKHVLRKPLDRAVIIVQRRARASATSGDDTFLSILESWSGMLNGWLCCHDGGAEGACAEFHSRAFRIALETVSSGEILQSSKISLFLAVQISQQIQGKISDIIPIGGCQDQSEVIVSLKTRLVLQTHSGGRGCSLCDLPEEDLQFGVTRHDQSRDFQSGVAWWFTLLCSSSAAAK</sequence>
<comment type="caution">
    <text evidence="1">The sequence shown here is derived from an EMBL/GenBank/DDBJ whole genome shotgun (WGS) entry which is preliminary data.</text>
</comment>
<name>A0ABQ7DDH8_BRACR</name>
<dbReference type="EMBL" id="QGKV02000649">
    <property type="protein sequence ID" value="KAF3575481.1"/>
    <property type="molecule type" value="Genomic_DNA"/>
</dbReference>
<organism evidence="1 2">
    <name type="scientific">Brassica cretica</name>
    <name type="common">Mustard</name>
    <dbReference type="NCBI Taxonomy" id="69181"/>
    <lineage>
        <taxon>Eukaryota</taxon>
        <taxon>Viridiplantae</taxon>
        <taxon>Streptophyta</taxon>
        <taxon>Embryophyta</taxon>
        <taxon>Tracheophyta</taxon>
        <taxon>Spermatophyta</taxon>
        <taxon>Magnoliopsida</taxon>
        <taxon>eudicotyledons</taxon>
        <taxon>Gunneridae</taxon>
        <taxon>Pentapetalae</taxon>
        <taxon>rosids</taxon>
        <taxon>malvids</taxon>
        <taxon>Brassicales</taxon>
        <taxon>Brassicaceae</taxon>
        <taxon>Brassiceae</taxon>
        <taxon>Brassica</taxon>
    </lineage>
</organism>
<dbReference type="Proteomes" id="UP000266723">
    <property type="component" value="Unassembled WGS sequence"/>
</dbReference>
<protein>
    <submittedName>
        <fullName evidence="1">Uncharacterized protein</fullName>
    </submittedName>
</protein>
<evidence type="ECO:0000313" key="1">
    <source>
        <dbReference type="EMBL" id="KAF3575481.1"/>
    </source>
</evidence>
<proteinExistence type="predicted"/>
<keyword evidence="2" id="KW-1185">Reference proteome</keyword>
<evidence type="ECO:0000313" key="2">
    <source>
        <dbReference type="Proteomes" id="UP000266723"/>
    </source>
</evidence>